<comment type="caution">
    <text evidence="2">The sequence shown here is derived from an EMBL/GenBank/DDBJ whole genome shotgun (WGS) entry which is preliminary data.</text>
</comment>
<dbReference type="AlphaFoldDB" id="A0A7W8DQM2"/>
<dbReference type="RefSeq" id="WP_184209632.1">
    <property type="nucleotide sequence ID" value="NZ_JACHIF010000005.1"/>
</dbReference>
<keyword evidence="3" id="KW-1185">Reference proteome</keyword>
<sequence>MKITTPPAPTYQPEWLRVKEACTFSRLSKPKLYDLINRSLIKSVSLKERGQVKGTRLISFDSLRAFLESRASGGETLTTNLQ</sequence>
<feature type="domain" description="Helix-turn-helix" evidence="1">
    <location>
        <begin position="15"/>
        <end position="70"/>
    </location>
</feature>
<name>A0A7W8DQM2_9BACT</name>
<dbReference type="EMBL" id="JACHIF010000005">
    <property type="protein sequence ID" value="MBB5038643.1"/>
    <property type="molecule type" value="Genomic_DNA"/>
</dbReference>
<proteinExistence type="predicted"/>
<dbReference type="Pfam" id="PF12728">
    <property type="entry name" value="HTH_17"/>
    <property type="match status" value="1"/>
</dbReference>
<protein>
    <recommendedName>
        <fullName evidence="1">Helix-turn-helix domain-containing protein</fullName>
    </recommendedName>
</protein>
<dbReference type="InterPro" id="IPR041657">
    <property type="entry name" value="HTH_17"/>
</dbReference>
<gene>
    <name evidence="2" type="ORF">HNQ64_002906</name>
</gene>
<evidence type="ECO:0000313" key="2">
    <source>
        <dbReference type="EMBL" id="MBB5038643.1"/>
    </source>
</evidence>
<accession>A0A7W8DQM2</accession>
<organism evidence="2 3">
    <name type="scientific">Prosthecobacter dejongeii</name>
    <dbReference type="NCBI Taxonomy" id="48465"/>
    <lineage>
        <taxon>Bacteria</taxon>
        <taxon>Pseudomonadati</taxon>
        <taxon>Verrucomicrobiota</taxon>
        <taxon>Verrucomicrobiia</taxon>
        <taxon>Verrucomicrobiales</taxon>
        <taxon>Verrucomicrobiaceae</taxon>
        <taxon>Prosthecobacter</taxon>
    </lineage>
</organism>
<evidence type="ECO:0000259" key="1">
    <source>
        <dbReference type="Pfam" id="PF12728"/>
    </source>
</evidence>
<reference evidence="2 3" key="1">
    <citation type="submission" date="2020-08" db="EMBL/GenBank/DDBJ databases">
        <title>Genomic Encyclopedia of Type Strains, Phase IV (KMG-IV): sequencing the most valuable type-strain genomes for metagenomic binning, comparative biology and taxonomic classification.</title>
        <authorList>
            <person name="Goeker M."/>
        </authorList>
    </citation>
    <scope>NUCLEOTIDE SEQUENCE [LARGE SCALE GENOMIC DNA]</scope>
    <source>
        <strain evidence="2 3">DSM 12251</strain>
    </source>
</reference>
<evidence type="ECO:0000313" key="3">
    <source>
        <dbReference type="Proteomes" id="UP000534294"/>
    </source>
</evidence>
<dbReference type="Proteomes" id="UP000534294">
    <property type="component" value="Unassembled WGS sequence"/>
</dbReference>